<evidence type="ECO:0000313" key="1">
    <source>
        <dbReference type="EMBL" id="KIJ59503.1"/>
    </source>
</evidence>
<keyword evidence="2" id="KW-1185">Reference proteome</keyword>
<sequence>MSKCGYIFVATHTQDLVWGNELENMKVYVAQRGVTSGFLSGFRDHIMEGKELLKELEQFSHTPFDGRVEGIGVSMGEFFDLVFCVASEVKFFEVEQEYLDM</sequence>
<reference evidence="1 2" key="1">
    <citation type="submission" date="2014-04" db="EMBL/GenBank/DDBJ databases">
        <title>Evolutionary Origins and Diversification of the Mycorrhizal Mutualists.</title>
        <authorList>
            <consortium name="DOE Joint Genome Institute"/>
            <consortium name="Mycorrhizal Genomics Consortium"/>
            <person name="Kohler A."/>
            <person name="Kuo A."/>
            <person name="Nagy L.G."/>
            <person name="Floudas D."/>
            <person name="Copeland A."/>
            <person name="Barry K.W."/>
            <person name="Cichocki N."/>
            <person name="Veneault-Fourrey C."/>
            <person name="LaButti K."/>
            <person name="Lindquist E.A."/>
            <person name="Lipzen A."/>
            <person name="Lundell T."/>
            <person name="Morin E."/>
            <person name="Murat C."/>
            <person name="Riley R."/>
            <person name="Ohm R."/>
            <person name="Sun H."/>
            <person name="Tunlid A."/>
            <person name="Henrissat B."/>
            <person name="Grigoriev I.V."/>
            <person name="Hibbett D.S."/>
            <person name="Martin F."/>
        </authorList>
    </citation>
    <scope>NUCLEOTIDE SEQUENCE [LARGE SCALE GENOMIC DNA]</scope>
    <source>
        <strain evidence="1 2">MD-312</strain>
    </source>
</reference>
<protein>
    <submittedName>
        <fullName evidence="1">Uncharacterized protein</fullName>
    </submittedName>
</protein>
<proteinExistence type="predicted"/>
<dbReference type="EMBL" id="KN839886">
    <property type="protein sequence ID" value="KIJ59503.1"/>
    <property type="molecule type" value="Genomic_DNA"/>
</dbReference>
<organism evidence="1 2">
    <name type="scientific">Hydnomerulius pinastri MD-312</name>
    <dbReference type="NCBI Taxonomy" id="994086"/>
    <lineage>
        <taxon>Eukaryota</taxon>
        <taxon>Fungi</taxon>
        <taxon>Dikarya</taxon>
        <taxon>Basidiomycota</taxon>
        <taxon>Agaricomycotina</taxon>
        <taxon>Agaricomycetes</taxon>
        <taxon>Agaricomycetidae</taxon>
        <taxon>Boletales</taxon>
        <taxon>Boletales incertae sedis</taxon>
        <taxon>Leucogyrophana</taxon>
    </lineage>
</organism>
<dbReference type="HOGENOM" id="CLU_2292077_0_0_1"/>
<accession>A0A0C9W0V8</accession>
<dbReference type="Proteomes" id="UP000053820">
    <property type="component" value="Unassembled WGS sequence"/>
</dbReference>
<dbReference type="AlphaFoldDB" id="A0A0C9W0V8"/>
<name>A0A0C9W0V8_9AGAM</name>
<evidence type="ECO:0000313" key="2">
    <source>
        <dbReference type="Proteomes" id="UP000053820"/>
    </source>
</evidence>
<gene>
    <name evidence="1" type="ORF">HYDPIDRAFT_170760</name>
</gene>